<dbReference type="PANTHER" id="PTHR43498:SF1">
    <property type="entry name" value="COB--COM HETERODISULFIDE REDUCTASE IRON-SULFUR SUBUNIT A"/>
    <property type="match status" value="1"/>
</dbReference>
<keyword evidence="2" id="KW-0479">Metal-binding</keyword>
<name>A0A1I6DEA6_9FIRM</name>
<evidence type="ECO:0000256" key="3">
    <source>
        <dbReference type="ARBA" id="ARBA00023002"/>
    </source>
</evidence>
<dbReference type="PANTHER" id="PTHR43498">
    <property type="entry name" value="FERREDOXIN:COB-COM HETERODISULFIDE REDUCTASE SUBUNIT A"/>
    <property type="match status" value="1"/>
</dbReference>
<evidence type="ECO:0000256" key="2">
    <source>
        <dbReference type="ARBA" id="ARBA00022723"/>
    </source>
</evidence>
<proteinExistence type="predicted"/>
<dbReference type="Pfam" id="PF12831">
    <property type="entry name" value="FAD_oxidored"/>
    <property type="match status" value="1"/>
</dbReference>
<evidence type="ECO:0000313" key="7">
    <source>
        <dbReference type="Proteomes" id="UP000199584"/>
    </source>
</evidence>
<dbReference type="SUPFAM" id="SSF51905">
    <property type="entry name" value="FAD/NAD(P)-binding domain"/>
    <property type="match status" value="1"/>
</dbReference>
<keyword evidence="3" id="KW-0560">Oxidoreductase</keyword>
<protein>
    <submittedName>
        <fullName evidence="6">FAD dependent oxidoreductase</fullName>
    </submittedName>
</protein>
<dbReference type="RefSeq" id="WP_092482791.1">
    <property type="nucleotide sequence ID" value="NZ_FOYM01000009.1"/>
</dbReference>
<dbReference type="InterPro" id="IPR039650">
    <property type="entry name" value="HdrA-like"/>
</dbReference>
<dbReference type="Gene3D" id="3.50.50.60">
    <property type="entry name" value="FAD/NAD(P)-binding domain"/>
    <property type="match status" value="1"/>
</dbReference>
<sequence>MFNVWKVLVRFNKRILFLALLLIAATWLIVYNPFSPSGAGDVKLPPPDRVGEVYDLVVVGGDPEGIAAAVSGARNGLSVLLVDTRPVLGGLMTRGWLNSIDMNYGPDGDILNKGIFLEFYRQVKGDSFDVTNAVRVFNKLVAGEENLTVLLNASQITPLVEDNAGGPVVRGVRLAAGGEERRIKAARVIDATQDADLAALAGVPYSTGQEDIGRQAGRMATTLVFKLNRVDLLDWLKIRYYLTYRDNNKSTGANRHSAWGFSEITSKYVPSTERLQLRGLNMGRQNDGSVLVNALLIFGVDPLDPASRREAGEVAVQELPRVVEFLNKYVPGLGDAQPAGVAPELYVRESRHIYGEYRLTIDDVLENRDFPDRVAFGSYPVDIQPSGPDIPGVIIGRPEQYAIPFRCLVPQKVDGLLVVGRAAGFDSLAHGSARTIPVGMAAGQAAGAAAALALENDVSFRELAADAALVKELQRRLNEQGMELKPFHIENKLAGHPAYAGLKFVRSLGLAAGGYNNDYKLDRPIEDRRFINVLARAVRQSGVRVEEHPSLYPEANAFTLYDACYMLARYLGLETGKKEAFEYLKAGGLFERDGDYWQTRLAPEKPLTHGAAYMLVKDFIQMLRE</sequence>
<keyword evidence="7" id="KW-1185">Reference proteome</keyword>
<dbReference type="AlphaFoldDB" id="A0A1I6DEA6"/>
<dbReference type="GO" id="GO:0046872">
    <property type="term" value="F:metal ion binding"/>
    <property type="evidence" value="ECO:0007669"/>
    <property type="project" value="UniProtKB-KW"/>
</dbReference>
<keyword evidence="1" id="KW-0004">4Fe-4S</keyword>
<organism evidence="6 7">
    <name type="scientific">Desulfoscipio geothermicus DSM 3669</name>
    <dbReference type="NCBI Taxonomy" id="1121426"/>
    <lineage>
        <taxon>Bacteria</taxon>
        <taxon>Bacillati</taxon>
        <taxon>Bacillota</taxon>
        <taxon>Clostridia</taxon>
        <taxon>Eubacteriales</taxon>
        <taxon>Desulfallaceae</taxon>
        <taxon>Desulfoscipio</taxon>
    </lineage>
</organism>
<reference evidence="7" key="1">
    <citation type="submission" date="2016-10" db="EMBL/GenBank/DDBJ databases">
        <authorList>
            <person name="Varghese N."/>
            <person name="Submissions S."/>
        </authorList>
    </citation>
    <scope>NUCLEOTIDE SEQUENCE [LARGE SCALE GENOMIC DNA]</scope>
    <source>
        <strain evidence="7">DSM 3669</strain>
    </source>
</reference>
<dbReference type="GO" id="GO:0016491">
    <property type="term" value="F:oxidoreductase activity"/>
    <property type="evidence" value="ECO:0007669"/>
    <property type="project" value="UniProtKB-KW"/>
</dbReference>
<evidence type="ECO:0000256" key="1">
    <source>
        <dbReference type="ARBA" id="ARBA00022485"/>
    </source>
</evidence>
<keyword evidence="4" id="KW-0408">Iron</keyword>
<dbReference type="InterPro" id="IPR036188">
    <property type="entry name" value="FAD/NAD-bd_sf"/>
</dbReference>
<dbReference type="GO" id="GO:0051539">
    <property type="term" value="F:4 iron, 4 sulfur cluster binding"/>
    <property type="evidence" value="ECO:0007669"/>
    <property type="project" value="UniProtKB-KW"/>
</dbReference>
<accession>A0A1I6DEA6</accession>
<dbReference type="Proteomes" id="UP000199584">
    <property type="component" value="Unassembled WGS sequence"/>
</dbReference>
<keyword evidence="5" id="KW-0411">Iron-sulfur</keyword>
<gene>
    <name evidence="6" type="ORF">SAMN05660706_10998</name>
</gene>
<dbReference type="STRING" id="39060.SAMN05660706_10998"/>
<dbReference type="OrthoDB" id="9759982at2"/>
<dbReference type="EMBL" id="FOYM01000009">
    <property type="protein sequence ID" value="SFR03810.1"/>
    <property type="molecule type" value="Genomic_DNA"/>
</dbReference>
<evidence type="ECO:0000256" key="4">
    <source>
        <dbReference type="ARBA" id="ARBA00023004"/>
    </source>
</evidence>
<evidence type="ECO:0000313" key="6">
    <source>
        <dbReference type="EMBL" id="SFR03810.1"/>
    </source>
</evidence>
<evidence type="ECO:0000256" key="5">
    <source>
        <dbReference type="ARBA" id="ARBA00023014"/>
    </source>
</evidence>